<dbReference type="OrthoDB" id="9792278at2"/>
<dbReference type="CDD" id="cd09008">
    <property type="entry name" value="MTAN"/>
    <property type="match status" value="1"/>
</dbReference>
<evidence type="ECO:0000259" key="1">
    <source>
        <dbReference type="Pfam" id="PF01048"/>
    </source>
</evidence>
<accession>A0A1W6L3U8</accession>
<organism evidence="2 3">
    <name type="scientific">Piscinibacter gummiphilus</name>
    <dbReference type="NCBI Taxonomy" id="946333"/>
    <lineage>
        <taxon>Bacteria</taxon>
        <taxon>Pseudomonadati</taxon>
        <taxon>Pseudomonadota</taxon>
        <taxon>Betaproteobacteria</taxon>
        <taxon>Burkholderiales</taxon>
        <taxon>Sphaerotilaceae</taxon>
        <taxon>Piscinibacter</taxon>
    </lineage>
</organism>
<dbReference type="Pfam" id="PF01048">
    <property type="entry name" value="PNP_UDP_1"/>
    <property type="match status" value="2"/>
</dbReference>
<reference evidence="2 3" key="1">
    <citation type="submission" date="2016-04" db="EMBL/GenBank/DDBJ databases">
        <title>Complete genome sequence of natural rubber-degrading, novel Gram-negative bacterium, Rhizobacter gummiphilus strain NS21.</title>
        <authorList>
            <person name="Tabata M."/>
            <person name="Kasai D."/>
            <person name="Fukuda M."/>
        </authorList>
    </citation>
    <scope>NUCLEOTIDE SEQUENCE [LARGE SCALE GENOMIC DNA]</scope>
    <source>
        <strain evidence="2 3">NS21</strain>
    </source>
</reference>
<evidence type="ECO:0000313" key="3">
    <source>
        <dbReference type="Proteomes" id="UP000193427"/>
    </source>
</evidence>
<dbReference type="STRING" id="946333.A4W93_02935"/>
<dbReference type="GO" id="GO:0003824">
    <property type="term" value="F:catalytic activity"/>
    <property type="evidence" value="ECO:0007669"/>
    <property type="project" value="InterPro"/>
</dbReference>
<dbReference type="Proteomes" id="UP000193427">
    <property type="component" value="Chromosome"/>
</dbReference>
<dbReference type="RefSeq" id="WP_085749191.1">
    <property type="nucleotide sequence ID" value="NZ_BSPR01000001.1"/>
</dbReference>
<dbReference type="EMBL" id="CP015118">
    <property type="protein sequence ID" value="ARN18955.1"/>
    <property type="molecule type" value="Genomic_DNA"/>
</dbReference>
<dbReference type="InterPro" id="IPR000845">
    <property type="entry name" value="Nucleoside_phosphorylase_d"/>
</dbReference>
<dbReference type="AlphaFoldDB" id="A0A1W6L3U8"/>
<sequence length="361" mass="38584">MTTFRRLGCLLALALAFATASAADRRCLTECTPRIGIVSAFGAEADILLAQTRAKRVHTISGKTFTTGVLRGNRVVIVLSGVSMVNSTLVTQQMLDHFRIERLLMSGIAGGVDPANRVGDVTVPDRWAMPMEVFWNSGSALPSPCGTPLDLSCLGLQLATGPDGQPLPPFVLEGPSGPVETGLYMRRNHVVNATTGPKGAWYFDYPVDPEMLAVARALSPPLERCGPKARRADGTLDEKLCVREQPRLKVGGRGVSATVFLANAQYREYLHRVLQAQTFEMETAALAHVAHANGVPYLAFRSLSDLAGGEGFDADVGALFASGLAEANEAAVTLAFLEAWRQRPAGTSRRAEGSNRPGTPR</sequence>
<dbReference type="KEGG" id="rgu:A4W93_02935"/>
<feature type="domain" description="Nucleoside phosphorylase" evidence="1">
    <location>
        <begin position="204"/>
        <end position="314"/>
    </location>
</feature>
<dbReference type="InterPro" id="IPR035994">
    <property type="entry name" value="Nucleoside_phosphorylase_sf"/>
</dbReference>
<dbReference type="PANTHER" id="PTHR21234">
    <property type="entry name" value="PURINE NUCLEOSIDE PHOSPHORYLASE"/>
    <property type="match status" value="1"/>
</dbReference>
<dbReference type="GO" id="GO:0009116">
    <property type="term" value="P:nucleoside metabolic process"/>
    <property type="evidence" value="ECO:0007669"/>
    <property type="project" value="InterPro"/>
</dbReference>
<protein>
    <submittedName>
        <fullName evidence="2">Menaquinone via futalosine step 2</fullName>
    </submittedName>
</protein>
<feature type="domain" description="Nucleoside phosphorylase" evidence="1">
    <location>
        <begin position="34"/>
        <end position="126"/>
    </location>
</feature>
<dbReference type="Gene3D" id="3.40.50.1580">
    <property type="entry name" value="Nucleoside phosphorylase domain"/>
    <property type="match status" value="1"/>
</dbReference>
<dbReference type="PANTHER" id="PTHR21234:SF42">
    <property type="entry name" value="PHOSPHORYLASE SUPERFAMILY PROTEIN"/>
    <property type="match status" value="1"/>
</dbReference>
<dbReference type="SUPFAM" id="SSF53167">
    <property type="entry name" value="Purine and uridine phosphorylases"/>
    <property type="match status" value="1"/>
</dbReference>
<evidence type="ECO:0000313" key="2">
    <source>
        <dbReference type="EMBL" id="ARN18955.1"/>
    </source>
</evidence>
<name>A0A1W6L3U8_9BURK</name>
<gene>
    <name evidence="2" type="ORF">A4W93_02935</name>
</gene>
<proteinExistence type="predicted"/>
<keyword evidence="3" id="KW-1185">Reference proteome</keyword>